<protein>
    <submittedName>
        <fullName evidence="1">PapB protein</fullName>
    </submittedName>
</protein>
<dbReference type="Proteomes" id="UP000051217">
    <property type="component" value="Unassembled WGS sequence"/>
</dbReference>
<accession>A0ABR5PI06</accession>
<dbReference type="Gene3D" id="1.20.1440.140">
    <property type="match status" value="1"/>
</dbReference>
<evidence type="ECO:0000313" key="2">
    <source>
        <dbReference type="Proteomes" id="UP000051217"/>
    </source>
</evidence>
<keyword evidence="2" id="KW-1185">Reference proteome</keyword>
<sequence length="163" mass="18852">MQLFCPNDQFIKLTFKWLTYKRFPGFDSYVGKPYDDHGEKAFLTLMSGGDFVTNTKSDHAKNQVLDLFTRLQLSLQQHATPERYQYVLNILETGISKVKHNQQTPERKARVVYDQIASQVFVDKLHFTTDENKVLTAINEVTHSQKGWGEFSMLGTTNTWPSQ</sequence>
<dbReference type="EMBL" id="AZFI01000167">
    <property type="protein sequence ID" value="KRM23901.1"/>
    <property type="molecule type" value="Genomic_DNA"/>
</dbReference>
<gene>
    <name evidence="1" type="ORF">FC65_GL000634</name>
</gene>
<dbReference type="InterPro" id="IPR053739">
    <property type="entry name" value="Bact_Immunity_Domain_sf"/>
</dbReference>
<evidence type="ECO:0000313" key="1">
    <source>
        <dbReference type="EMBL" id="KRM23901.1"/>
    </source>
</evidence>
<reference evidence="1 2" key="1">
    <citation type="journal article" date="2015" name="Genome Announc.">
        <title>Expanding the biotechnology potential of lactobacilli through comparative genomics of 213 strains and associated genera.</title>
        <authorList>
            <person name="Sun Z."/>
            <person name="Harris H.M."/>
            <person name="McCann A."/>
            <person name="Guo C."/>
            <person name="Argimon S."/>
            <person name="Zhang W."/>
            <person name="Yang X."/>
            <person name="Jeffery I.B."/>
            <person name="Cooney J.C."/>
            <person name="Kagawa T.F."/>
            <person name="Liu W."/>
            <person name="Song Y."/>
            <person name="Salvetti E."/>
            <person name="Wrobel A."/>
            <person name="Rasinkangas P."/>
            <person name="Parkhill J."/>
            <person name="Rea M.C."/>
            <person name="O'Sullivan O."/>
            <person name="Ritari J."/>
            <person name="Douillard F.P."/>
            <person name="Paul Ross R."/>
            <person name="Yang R."/>
            <person name="Briner A.E."/>
            <person name="Felis G.E."/>
            <person name="de Vos W.M."/>
            <person name="Barrangou R."/>
            <person name="Klaenhammer T.R."/>
            <person name="Caufield P.W."/>
            <person name="Cui Y."/>
            <person name="Zhang H."/>
            <person name="O'Toole P.W."/>
        </authorList>
    </citation>
    <scope>NUCLEOTIDE SEQUENCE [LARGE SCALE GENOMIC DNA]</scope>
    <source>
        <strain evidence="1 2">DSM 15836</strain>
    </source>
</reference>
<organism evidence="1 2">
    <name type="scientific">Ligilactobacillus acidipiscis DSM 15836</name>
    <dbReference type="NCBI Taxonomy" id="1423716"/>
    <lineage>
        <taxon>Bacteria</taxon>
        <taxon>Bacillati</taxon>
        <taxon>Bacillota</taxon>
        <taxon>Bacilli</taxon>
        <taxon>Lactobacillales</taxon>
        <taxon>Lactobacillaceae</taxon>
        <taxon>Ligilactobacillus</taxon>
    </lineage>
</organism>
<comment type="caution">
    <text evidence="1">The sequence shown here is derived from an EMBL/GenBank/DDBJ whole genome shotgun (WGS) entry which is preliminary data.</text>
</comment>
<name>A0ABR5PI06_9LACO</name>
<proteinExistence type="predicted"/>